<sequence length="100" mass="10894">MVTRWVVRSGAAAGGSRWVVSYGSLLRGGVSAGMRGGMVVETKRRRKLKIREKVVFGSNGVAERLWVEKKGGWMVKELVVGGRLIVVGVGRGVWWLLGRG</sequence>
<keyword evidence="1" id="KW-0812">Transmembrane</keyword>
<reference evidence="2 3" key="1">
    <citation type="journal article" date="2023" name="Int. J. Mol. Sci.">
        <title>De Novo Assembly and Annotation of 11 Diverse Shrub Willow (Salix) Genomes Reveals Novel Gene Organization in Sex-Linked Regions.</title>
        <authorList>
            <person name="Hyden B."/>
            <person name="Feng K."/>
            <person name="Yates T.B."/>
            <person name="Jawdy S."/>
            <person name="Cereghino C."/>
            <person name="Smart L.B."/>
            <person name="Muchero W."/>
        </authorList>
    </citation>
    <scope>NUCLEOTIDE SEQUENCE [LARGE SCALE GENOMIC DNA]</scope>
    <source>
        <tissue evidence="2">Shoot tip</tissue>
    </source>
</reference>
<organism evidence="2 3">
    <name type="scientific">Salix udensis</name>
    <dbReference type="NCBI Taxonomy" id="889485"/>
    <lineage>
        <taxon>Eukaryota</taxon>
        <taxon>Viridiplantae</taxon>
        <taxon>Streptophyta</taxon>
        <taxon>Embryophyta</taxon>
        <taxon>Tracheophyta</taxon>
        <taxon>Spermatophyta</taxon>
        <taxon>Magnoliopsida</taxon>
        <taxon>eudicotyledons</taxon>
        <taxon>Gunneridae</taxon>
        <taxon>Pentapetalae</taxon>
        <taxon>rosids</taxon>
        <taxon>fabids</taxon>
        <taxon>Malpighiales</taxon>
        <taxon>Salicaceae</taxon>
        <taxon>Saliceae</taxon>
        <taxon>Salix</taxon>
    </lineage>
</organism>
<dbReference type="EMBL" id="JAPFFJ010000010">
    <property type="protein sequence ID" value="KAJ6418495.1"/>
    <property type="molecule type" value="Genomic_DNA"/>
</dbReference>
<evidence type="ECO:0000313" key="3">
    <source>
        <dbReference type="Proteomes" id="UP001162972"/>
    </source>
</evidence>
<accession>A0AAD6P725</accession>
<keyword evidence="1" id="KW-0472">Membrane</keyword>
<protein>
    <submittedName>
        <fullName evidence="2">Uncharacterized protein</fullName>
    </submittedName>
</protein>
<dbReference type="Proteomes" id="UP001162972">
    <property type="component" value="Chromosome 12"/>
</dbReference>
<evidence type="ECO:0000256" key="1">
    <source>
        <dbReference type="SAM" id="Phobius"/>
    </source>
</evidence>
<proteinExistence type="predicted"/>
<gene>
    <name evidence="2" type="ORF">OIU84_001788</name>
</gene>
<keyword evidence="1" id="KW-1133">Transmembrane helix</keyword>
<name>A0AAD6P725_9ROSI</name>
<dbReference type="AlphaFoldDB" id="A0AAD6P725"/>
<evidence type="ECO:0000313" key="2">
    <source>
        <dbReference type="EMBL" id="KAJ6418495.1"/>
    </source>
</evidence>
<keyword evidence="3" id="KW-1185">Reference proteome</keyword>
<comment type="caution">
    <text evidence="2">The sequence shown here is derived from an EMBL/GenBank/DDBJ whole genome shotgun (WGS) entry which is preliminary data.</text>
</comment>
<feature type="transmembrane region" description="Helical" evidence="1">
    <location>
        <begin position="78"/>
        <end position="97"/>
    </location>
</feature>